<dbReference type="AlphaFoldDB" id="A0A7R8YY26"/>
<dbReference type="InParanoid" id="A0A7R8YY26"/>
<evidence type="ECO:0000313" key="2">
    <source>
        <dbReference type="Proteomes" id="UP000594454"/>
    </source>
</evidence>
<keyword evidence="2" id="KW-1185">Reference proteome</keyword>
<gene>
    <name evidence="1" type="ORF">HERILL_LOCUS11144</name>
</gene>
<dbReference type="Proteomes" id="UP000594454">
    <property type="component" value="Chromosome 4"/>
</dbReference>
<evidence type="ECO:0000313" key="1">
    <source>
        <dbReference type="EMBL" id="CAD7088532.1"/>
    </source>
</evidence>
<dbReference type="EMBL" id="LR899012">
    <property type="protein sequence ID" value="CAD7088532.1"/>
    <property type="molecule type" value="Genomic_DNA"/>
</dbReference>
<organism evidence="1 2">
    <name type="scientific">Hermetia illucens</name>
    <name type="common">Black soldier fly</name>
    <dbReference type="NCBI Taxonomy" id="343691"/>
    <lineage>
        <taxon>Eukaryota</taxon>
        <taxon>Metazoa</taxon>
        <taxon>Ecdysozoa</taxon>
        <taxon>Arthropoda</taxon>
        <taxon>Hexapoda</taxon>
        <taxon>Insecta</taxon>
        <taxon>Pterygota</taxon>
        <taxon>Neoptera</taxon>
        <taxon>Endopterygota</taxon>
        <taxon>Diptera</taxon>
        <taxon>Brachycera</taxon>
        <taxon>Stratiomyomorpha</taxon>
        <taxon>Stratiomyidae</taxon>
        <taxon>Hermetiinae</taxon>
        <taxon>Hermetia</taxon>
    </lineage>
</organism>
<accession>A0A7R8YY26</accession>
<name>A0A7R8YY26_HERIL</name>
<reference evidence="1 2" key="1">
    <citation type="submission" date="2020-11" db="EMBL/GenBank/DDBJ databases">
        <authorList>
            <person name="Wallbank WR R."/>
            <person name="Pardo Diaz C."/>
            <person name="Kozak K."/>
            <person name="Martin S."/>
            <person name="Jiggins C."/>
            <person name="Moest M."/>
            <person name="Warren A I."/>
            <person name="Generalovic N T."/>
            <person name="Byers J.R.P. K."/>
            <person name="Montejo-Kovacevich G."/>
            <person name="Yen C E."/>
        </authorList>
    </citation>
    <scope>NUCLEOTIDE SEQUENCE [LARGE SCALE GENOMIC DNA]</scope>
</reference>
<proteinExistence type="predicted"/>
<protein>
    <submittedName>
        <fullName evidence="1">Uncharacterized protein</fullName>
    </submittedName>
</protein>
<sequence length="78" mass="9235">MERNYRVKYEIAKSDENDQVVSNLMNDITQLVYTGLNKELTEEQDIIESDMQPWSNEDLLEIVQWEAEPEKLLVTEET</sequence>